<dbReference type="InterPro" id="IPR036271">
    <property type="entry name" value="Tet_transcr_reg_TetR-rel_C_sf"/>
</dbReference>
<feature type="domain" description="HTH tetR-type" evidence="3">
    <location>
        <begin position="13"/>
        <end position="73"/>
    </location>
</feature>
<evidence type="ECO:0000259" key="3">
    <source>
        <dbReference type="PROSITE" id="PS50977"/>
    </source>
</evidence>
<organism evidence="4 5">
    <name type="scientific">Alicyclobacillus dauci</name>
    <dbReference type="NCBI Taxonomy" id="1475485"/>
    <lineage>
        <taxon>Bacteria</taxon>
        <taxon>Bacillati</taxon>
        <taxon>Bacillota</taxon>
        <taxon>Bacilli</taxon>
        <taxon>Bacillales</taxon>
        <taxon>Alicyclobacillaceae</taxon>
        <taxon>Alicyclobacillus</taxon>
    </lineage>
</organism>
<dbReference type="RefSeq" id="WP_268046368.1">
    <property type="nucleotide sequence ID" value="NZ_CP104064.1"/>
</dbReference>
<evidence type="ECO:0000256" key="2">
    <source>
        <dbReference type="PROSITE-ProRule" id="PRU00335"/>
    </source>
</evidence>
<dbReference type="EMBL" id="CP104064">
    <property type="protein sequence ID" value="WAH38778.1"/>
    <property type="molecule type" value="Genomic_DNA"/>
</dbReference>
<dbReference type="Gene3D" id="1.10.10.60">
    <property type="entry name" value="Homeodomain-like"/>
    <property type="match status" value="1"/>
</dbReference>
<evidence type="ECO:0000313" key="5">
    <source>
        <dbReference type="Proteomes" id="UP001164803"/>
    </source>
</evidence>
<proteinExistence type="predicted"/>
<protein>
    <submittedName>
        <fullName evidence="4">TetR/AcrR family transcriptional regulator</fullName>
    </submittedName>
</protein>
<dbReference type="Proteomes" id="UP001164803">
    <property type="component" value="Chromosome"/>
</dbReference>
<gene>
    <name evidence="4" type="ORF">NZD86_10015</name>
</gene>
<dbReference type="PRINTS" id="PR00455">
    <property type="entry name" value="HTHTETR"/>
</dbReference>
<dbReference type="PANTHER" id="PTHR30055:SF146">
    <property type="entry name" value="HTH-TYPE TRANSCRIPTIONAL DUAL REGULATOR CECR"/>
    <property type="match status" value="1"/>
</dbReference>
<dbReference type="SUPFAM" id="SSF48498">
    <property type="entry name" value="Tetracyclin repressor-like, C-terminal domain"/>
    <property type="match status" value="1"/>
</dbReference>
<dbReference type="InterPro" id="IPR050109">
    <property type="entry name" value="HTH-type_TetR-like_transc_reg"/>
</dbReference>
<dbReference type="SUPFAM" id="SSF46689">
    <property type="entry name" value="Homeodomain-like"/>
    <property type="match status" value="1"/>
</dbReference>
<dbReference type="Gene3D" id="1.10.357.10">
    <property type="entry name" value="Tetracycline Repressor, domain 2"/>
    <property type="match status" value="1"/>
</dbReference>
<keyword evidence="1 2" id="KW-0238">DNA-binding</keyword>
<dbReference type="PROSITE" id="PS50977">
    <property type="entry name" value="HTH_TETR_2"/>
    <property type="match status" value="1"/>
</dbReference>
<feature type="DNA-binding region" description="H-T-H motif" evidence="2">
    <location>
        <begin position="36"/>
        <end position="55"/>
    </location>
</feature>
<sequence>MPRTERQNQQIRDERREQILQAALKVFARRGLAATKMTDISEEAGLSKGLAYHYFHSKEEIFTTLVKKATESSKLVLHYAKQQAGSPLEQIHWMTRMILQSIEGEGGYLFLTMIHAYTSDAVPEEVRELLTEEHTSSQVKESALLISAGQDQGEIVAGDPEKLAVAYYSLIEGLAISKLQWEDCPIPDAEMILRIFKANQA</sequence>
<accession>A0ABY6Z8B7</accession>
<keyword evidence="5" id="KW-1185">Reference proteome</keyword>
<dbReference type="InterPro" id="IPR001647">
    <property type="entry name" value="HTH_TetR"/>
</dbReference>
<name>A0ABY6Z8B7_9BACL</name>
<evidence type="ECO:0000256" key="1">
    <source>
        <dbReference type="ARBA" id="ARBA00023125"/>
    </source>
</evidence>
<dbReference type="Pfam" id="PF00440">
    <property type="entry name" value="TetR_N"/>
    <property type="match status" value="1"/>
</dbReference>
<dbReference type="InterPro" id="IPR009057">
    <property type="entry name" value="Homeodomain-like_sf"/>
</dbReference>
<dbReference type="PANTHER" id="PTHR30055">
    <property type="entry name" value="HTH-TYPE TRANSCRIPTIONAL REGULATOR RUTR"/>
    <property type="match status" value="1"/>
</dbReference>
<reference evidence="4" key="1">
    <citation type="submission" date="2022-08" db="EMBL/GenBank/DDBJ databases">
        <title>Alicyclobacillus dauci DSM2870, complete genome.</title>
        <authorList>
            <person name="Wang Q."/>
            <person name="Cai R."/>
            <person name="Wang Z."/>
        </authorList>
    </citation>
    <scope>NUCLEOTIDE SEQUENCE</scope>
    <source>
        <strain evidence="4">DSM 28700</strain>
    </source>
</reference>
<evidence type="ECO:0000313" key="4">
    <source>
        <dbReference type="EMBL" id="WAH38778.1"/>
    </source>
</evidence>